<dbReference type="EMBL" id="CP011158">
    <property type="protein sequence ID" value="ANB92133.1"/>
    <property type="molecule type" value="Genomic_DNA"/>
</dbReference>
<proteinExistence type="predicted"/>
<evidence type="ECO:0000259" key="1">
    <source>
        <dbReference type="Pfam" id="PF15647"/>
    </source>
</evidence>
<protein>
    <recommendedName>
        <fullName evidence="1">Tox-REase-3 domain-containing protein</fullName>
    </recommendedName>
</protein>
<organism evidence="2 3">
    <name type="scientific">Moraxella ovis</name>
    <dbReference type="NCBI Taxonomy" id="29433"/>
    <lineage>
        <taxon>Bacteria</taxon>
        <taxon>Pseudomonadati</taxon>
        <taxon>Pseudomonadota</taxon>
        <taxon>Gammaproteobacteria</taxon>
        <taxon>Moraxellales</taxon>
        <taxon>Moraxellaceae</taxon>
        <taxon>Moraxella</taxon>
    </lineage>
</organism>
<evidence type="ECO:0000313" key="2">
    <source>
        <dbReference type="EMBL" id="ANB92133.1"/>
    </source>
</evidence>
<feature type="domain" description="Tox-REase-3" evidence="1">
    <location>
        <begin position="2"/>
        <end position="79"/>
    </location>
</feature>
<dbReference type="InterPro" id="IPR028905">
    <property type="entry name" value="Tox-REase-3_dom"/>
</dbReference>
<reference evidence="2 3" key="1">
    <citation type="submission" date="2015-04" db="EMBL/GenBank/DDBJ databases">
        <authorList>
            <person name="Calcutt M.J."/>
            <person name="Foecking M.F."/>
        </authorList>
    </citation>
    <scope>NUCLEOTIDE SEQUENCE [LARGE SCALE GENOMIC DNA]</scope>
    <source>
        <strain evidence="2 3">199/55</strain>
    </source>
</reference>
<keyword evidence="3" id="KW-1185">Reference proteome</keyword>
<evidence type="ECO:0000313" key="3">
    <source>
        <dbReference type="Proteomes" id="UP000076765"/>
    </source>
</evidence>
<accession>A0ABN4PKV0</accession>
<gene>
    <name evidence="2" type="ORF">MOVS_09290</name>
</gene>
<dbReference type="Pfam" id="PF15647">
    <property type="entry name" value="Tox-REase-3"/>
    <property type="match status" value="1"/>
</dbReference>
<name>A0ABN4PKV0_9GAMM</name>
<dbReference type="Proteomes" id="UP000076765">
    <property type="component" value="Chromosome"/>
</dbReference>
<sequence length="94" mass="10837">MAARLGGVPRVRYKNRDREFDTISLRYIAQAKPGNYKFNKSGRDQAKATFEAARDNGKIVYYHFNGSAHPDTIRKLNEYSKYYGVKVVIDTNPF</sequence>